<dbReference type="AlphaFoldDB" id="A0AAU9LWI5"/>
<name>A0AAU9LWI5_9ASTR</name>
<dbReference type="FunFam" id="3.30.420.10:FF:000054">
    <property type="entry name" value="Werner Syndrome-like exonuclease"/>
    <property type="match status" value="1"/>
</dbReference>
<accession>A0AAU9LWI5</accession>
<sequence>MDVRSSIQTITRDSSSSKYHVNYDGKTIETTVTNKAAIIKTWVDDMVIVYARNPKMVVGLDVEWRPHHNPSMSNKSATLQLCIDKKCLIIQLFYVDEIPLSLKWFLLNPRFTFVGVEVDEDILKLKNEYGLDCSRSADVRSETIKRWPYMYSRKPGLKHIARDVAGLHMEKPLHVCRSEWDARVLNEKQVEYACIDAYASYKIAHKLFLED</sequence>
<comment type="caution">
    <text evidence="4">The sequence shown here is derived from an EMBL/GenBank/DDBJ whole genome shotgun (WGS) entry which is preliminary data.</text>
</comment>
<dbReference type="EMBL" id="CAKMRJ010000002">
    <property type="protein sequence ID" value="CAH1416793.1"/>
    <property type="molecule type" value="Genomic_DNA"/>
</dbReference>
<gene>
    <name evidence="4" type="ORF">LVIROSA_LOCUS4532</name>
</gene>
<evidence type="ECO:0000259" key="3">
    <source>
        <dbReference type="SMART" id="SM00474"/>
    </source>
</evidence>
<dbReference type="Proteomes" id="UP001157418">
    <property type="component" value="Unassembled WGS sequence"/>
</dbReference>
<evidence type="ECO:0000256" key="1">
    <source>
        <dbReference type="ARBA" id="ARBA00022722"/>
    </source>
</evidence>
<organism evidence="4 5">
    <name type="scientific">Lactuca virosa</name>
    <dbReference type="NCBI Taxonomy" id="75947"/>
    <lineage>
        <taxon>Eukaryota</taxon>
        <taxon>Viridiplantae</taxon>
        <taxon>Streptophyta</taxon>
        <taxon>Embryophyta</taxon>
        <taxon>Tracheophyta</taxon>
        <taxon>Spermatophyta</taxon>
        <taxon>Magnoliopsida</taxon>
        <taxon>eudicotyledons</taxon>
        <taxon>Gunneridae</taxon>
        <taxon>Pentapetalae</taxon>
        <taxon>asterids</taxon>
        <taxon>campanulids</taxon>
        <taxon>Asterales</taxon>
        <taxon>Asteraceae</taxon>
        <taxon>Cichorioideae</taxon>
        <taxon>Cichorieae</taxon>
        <taxon>Lactucinae</taxon>
        <taxon>Lactuca</taxon>
    </lineage>
</organism>
<dbReference type="GO" id="GO:0008408">
    <property type="term" value="F:3'-5' exonuclease activity"/>
    <property type="evidence" value="ECO:0007669"/>
    <property type="project" value="InterPro"/>
</dbReference>
<dbReference type="PANTHER" id="PTHR13620">
    <property type="entry name" value="3-5 EXONUCLEASE"/>
    <property type="match status" value="1"/>
</dbReference>
<evidence type="ECO:0000313" key="5">
    <source>
        <dbReference type="Proteomes" id="UP001157418"/>
    </source>
</evidence>
<dbReference type="Gene3D" id="3.30.420.10">
    <property type="entry name" value="Ribonuclease H-like superfamily/Ribonuclease H"/>
    <property type="match status" value="1"/>
</dbReference>
<keyword evidence="5" id="KW-1185">Reference proteome</keyword>
<dbReference type="InterPro" id="IPR002562">
    <property type="entry name" value="3'-5'_exonuclease_dom"/>
</dbReference>
<dbReference type="GO" id="GO:0005634">
    <property type="term" value="C:nucleus"/>
    <property type="evidence" value="ECO:0007669"/>
    <property type="project" value="TreeGrafter"/>
</dbReference>
<dbReference type="SMART" id="SM00474">
    <property type="entry name" value="35EXOc"/>
    <property type="match status" value="1"/>
</dbReference>
<dbReference type="InterPro" id="IPR012337">
    <property type="entry name" value="RNaseH-like_sf"/>
</dbReference>
<dbReference type="Pfam" id="PF01612">
    <property type="entry name" value="DNA_pol_A_exo1"/>
    <property type="match status" value="1"/>
</dbReference>
<dbReference type="InterPro" id="IPR051132">
    <property type="entry name" value="3-5_Exonuclease_domain"/>
</dbReference>
<keyword evidence="1" id="KW-0540">Nuclease</keyword>
<dbReference type="CDD" id="cd06141">
    <property type="entry name" value="WRN_exo"/>
    <property type="match status" value="1"/>
</dbReference>
<dbReference type="SUPFAM" id="SSF53098">
    <property type="entry name" value="Ribonuclease H-like"/>
    <property type="match status" value="1"/>
</dbReference>
<protein>
    <recommendedName>
        <fullName evidence="3">3'-5' exonuclease domain-containing protein</fullName>
    </recommendedName>
</protein>
<dbReference type="GO" id="GO:0003676">
    <property type="term" value="F:nucleic acid binding"/>
    <property type="evidence" value="ECO:0007669"/>
    <property type="project" value="InterPro"/>
</dbReference>
<feature type="domain" description="3'-5' exonuclease" evidence="3">
    <location>
        <begin position="36"/>
        <end position="211"/>
    </location>
</feature>
<dbReference type="GO" id="GO:0006139">
    <property type="term" value="P:nucleobase-containing compound metabolic process"/>
    <property type="evidence" value="ECO:0007669"/>
    <property type="project" value="InterPro"/>
</dbReference>
<evidence type="ECO:0000256" key="2">
    <source>
        <dbReference type="ARBA" id="ARBA00022801"/>
    </source>
</evidence>
<dbReference type="GO" id="GO:0005737">
    <property type="term" value="C:cytoplasm"/>
    <property type="evidence" value="ECO:0007669"/>
    <property type="project" value="TreeGrafter"/>
</dbReference>
<dbReference type="InterPro" id="IPR036397">
    <property type="entry name" value="RNaseH_sf"/>
</dbReference>
<evidence type="ECO:0000313" key="4">
    <source>
        <dbReference type="EMBL" id="CAH1416793.1"/>
    </source>
</evidence>
<proteinExistence type="predicted"/>
<keyword evidence="2" id="KW-0378">Hydrolase</keyword>
<reference evidence="4 5" key="1">
    <citation type="submission" date="2022-01" db="EMBL/GenBank/DDBJ databases">
        <authorList>
            <person name="Xiong W."/>
            <person name="Schranz E."/>
        </authorList>
    </citation>
    <scope>NUCLEOTIDE SEQUENCE [LARGE SCALE GENOMIC DNA]</scope>
</reference>
<dbReference type="PANTHER" id="PTHR13620:SF121">
    <property type="entry name" value="EMB|CAB82946.1-RELATED"/>
    <property type="match status" value="1"/>
</dbReference>